<dbReference type="PANTHER" id="PTHR38600">
    <property type="entry name" value="TRANSCRIPTIONAL REGULATORY PROTEIN"/>
    <property type="match status" value="1"/>
</dbReference>
<dbReference type="Proteomes" id="UP000474757">
    <property type="component" value="Unassembled WGS sequence"/>
</dbReference>
<evidence type="ECO:0000313" key="3">
    <source>
        <dbReference type="Proteomes" id="UP000474757"/>
    </source>
</evidence>
<dbReference type="PANTHER" id="PTHR38600:SF2">
    <property type="entry name" value="SLL0088 PROTEIN"/>
    <property type="match status" value="1"/>
</dbReference>
<gene>
    <name evidence="2" type="ORF">GZA08_15030</name>
</gene>
<protein>
    <submittedName>
        <fullName evidence="2">Helix-turn-helix transcriptional regulator</fullName>
    </submittedName>
</protein>
<dbReference type="Pfam" id="PF12840">
    <property type="entry name" value="HTH_20"/>
    <property type="match status" value="1"/>
</dbReference>
<dbReference type="InterPro" id="IPR011991">
    <property type="entry name" value="ArsR-like_HTH"/>
</dbReference>
<proteinExistence type="predicted"/>
<name>A0A6B2K3A3_9RHOB</name>
<dbReference type="PROSITE" id="PS50987">
    <property type="entry name" value="HTH_ARSR_2"/>
    <property type="match status" value="1"/>
</dbReference>
<dbReference type="GO" id="GO:0003700">
    <property type="term" value="F:DNA-binding transcription factor activity"/>
    <property type="evidence" value="ECO:0007669"/>
    <property type="project" value="InterPro"/>
</dbReference>
<dbReference type="AlphaFoldDB" id="A0A6B2K3A3"/>
<reference evidence="2 3" key="1">
    <citation type="submission" date="2020-02" db="EMBL/GenBank/DDBJ databases">
        <title>Pseudoroseicyclus tamarix, sp. nov., isolated from offshore sediment of a Tamarix chinensis forest.</title>
        <authorList>
            <person name="Gai Y."/>
        </authorList>
    </citation>
    <scope>NUCLEOTIDE SEQUENCE [LARGE SCALE GENOMIC DNA]</scope>
    <source>
        <strain evidence="2 3">CLL3-39</strain>
    </source>
</reference>
<sequence>MENNQTDLDSIFQALADPTRRAVVQRLGEGSATVSELAAPFQMGLPAFLKHIAVLEAAGLVTSIKVGRVRTCTLEEDKLEAAAGWFQDQREQWKARYEQLDALLDTLKARKKT</sequence>
<dbReference type="SUPFAM" id="SSF46785">
    <property type="entry name" value="Winged helix' DNA-binding domain"/>
    <property type="match status" value="1"/>
</dbReference>
<dbReference type="EMBL" id="JAAGAB010000003">
    <property type="protein sequence ID" value="NDV02282.1"/>
    <property type="molecule type" value="Genomic_DNA"/>
</dbReference>
<evidence type="ECO:0000259" key="1">
    <source>
        <dbReference type="PROSITE" id="PS50987"/>
    </source>
</evidence>
<comment type="caution">
    <text evidence="2">The sequence shown here is derived from an EMBL/GenBank/DDBJ whole genome shotgun (WGS) entry which is preliminary data.</text>
</comment>
<dbReference type="RefSeq" id="WP_163895068.1">
    <property type="nucleotide sequence ID" value="NZ_JAAFYS010000003.1"/>
</dbReference>
<dbReference type="SMART" id="SM00418">
    <property type="entry name" value="HTH_ARSR"/>
    <property type="match status" value="1"/>
</dbReference>
<organism evidence="2 3">
    <name type="scientific">Pseudoroseicyclus tamaricis</name>
    <dbReference type="NCBI Taxonomy" id="2705421"/>
    <lineage>
        <taxon>Bacteria</taxon>
        <taxon>Pseudomonadati</taxon>
        <taxon>Pseudomonadota</taxon>
        <taxon>Alphaproteobacteria</taxon>
        <taxon>Rhodobacterales</taxon>
        <taxon>Paracoccaceae</taxon>
        <taxon>Pseudoroseicyclus</taxon>
    </lineage>
</organism>
<dbReference type="CDD" id="cd00090">
    <property type="entry name" value="HTH_ARSR"/>
    <property type="match status" value="1"/>
</dbReference>
<dbReference type="NCBIfam" id="NF033788">
    <property type="entry name" value="HTH_metalloreg"/>
    <property type="match status" value="1"/>
</dbReference>
<dbReference type="InterPro" id="IPR036390">
    <property type="entry name" value="WH_DNA-bd_sf"/>
</dbReference>
<keyword evidence="3" id="KW-1185">Reference proteome</keyword>
<evidence type="ECO:0000313" key="2">
    <source>
        <dbReference type="EMBL" id="NDV02282.1"/>
    </source>
</evidence>
<dbReference type="PRINTS" id="PR00778">
    <property type="entry name" value="HTHARSR"/>
</dbReference>
<dbReference type="InterPro" id="IPR036388">
    <property type="entry name" value="WH-like_DNA-bd_sf"/>
</dbReference>
<feature type="domain" description="HTH arsR-type" evidence="1">
    <location>
        <begin position="1"/>
        <end position="94"/>
    </location>
</feature>
<dbReference type="Gene3D" id="1.10.10.10">
    <property type="entry name" value="Winged helix-like DNA-binding domain superfamily/Winged helix DNA-binding domain"/>
    <property type="match status" value="1"/>
</dbReference>
<dbReference type="InterPro" id="IPR001845">
    <property type="entry name" value="HTH_ArsR_DNA-bd_dom"/>
</dbReference>
<accession>A0A6B2K3A3</accession>